<dbReference type="EMBL" id="CP148067">
    <property type="protein sequence ID" value="WXL29017.1"/>
    <property type="molecule type" value="Genomic_DNA"/>
</dbReference>
<accession>A0ABZ2RRB9</accession>
<proteinExistence type="inferred from homology"/>
<gene>
    <name evidence="5" type="ORF">WG617_03305</name>
</gene>
<sequence>MSNKRMVPEVRFKGFVDSWAKNTLGNSCSITTGKLDANAMRENGEYDFFTCSQEKFKINNWAFQGPAITVVGNGASVGFTHIAEGKFNAYQRTYVLNDFNDSYHQFLINCINNNLPAIIEEESRTGNIPYIVKDMLKQLTFYSCSNNEQYKIGEFFKNIDILITQTSNKLDKLKDVKKSLLNKMFPAEGKYVPEIRFKGFDENWAWFNVLETCNVVTGGEAPKDSFKGEKPFKEYKYPIFSNGLGNNSLWGWSKTFQIKAPAVTFSSIGSLGFPELRNQNFTPIIRLKVITPKISNLNVCFLKYSLDLAEFSINSAGIPSVNSEFIKSINFISSVNLDEQSKIAEFLTAVDKLITLTNKKLNKLKDIKKALLQKMFV</sequence>
<dbReference type="Pfam" id="PF01420">
    <property type="entry name" value="Methylase_S"/>
    <property type="match status" value="2"/>
</dbReference>
<dbReference type="InterPro" id="IPR000055">
    <property type="entry name" value="Restrct_endonuc_typeI_TRD"/>
</dbReference>
<evidence type="ECO:0000256" key="2">
    <source>
        <dbReference type="ARBA" id="ARBA00022747"/>
    </source>
</evidence>
<dbReference type="PANTHER" id="PTHR30408">
    <property type="entry name" value="TYPE-1 RESTRICTION ENZYME ECOKI SPECIFICITY PROTEIN"/>
    <property type="match status" value="1"/>
</dbReference>
<dbReference type="PANTHER" id="PTHR30408:SF12">
    <property type="entry name" value="TYPE I RESTRICTION ENZYME MJAVIII SPECIFICITY SUBUNIT"/>
    <property type="match status" value="1"/>
</dbReference>
<organism evidence="5 6">
    <name type="scientific">Mycoplasmopsis felifaucium</name>
    <dbReference type="NCBI Taxonomy" id="35768"/>
    <lineage>
        <taxon>Bacteria</taxon>
        <taxon>Bacillati</taxon>
        <taxon>Mycoplasmatota</taxon>
        <taxon>Mycoplasmoidales</taxon>
        <taxon>Metamycoplasmataceae</taxon>
        <taxon>Mycoplasmopsis</taxon>
    </lineage>
</organism>
<evidence type="ECO:0000256" key="1">
    <source>
        <dbReference type="ARBA" id="ARBA00010923"/>
    </source>
</evidence>
<keyword evidence="5" id="KW-0255">Endonuclease</keyword>
<evidence type="ECO:0000259" key="4">
    <source>
        <dbReference type="Pfam" id="PF01420"/>
    </source>
</evidence>
<feature type="domain" description="Type I restriction modification DNA specificity" evidence="4">
    <location>
        <begin position="202"/>
        <end position="365"/>
    </location>
</feature>
<dbReference type="SUPFAM" id="SSF116734">
    <property type="entry name" value="DNA methylase specificity domain"/>
    <property type="match status" value="2"/>
</dbReference>
<dbReference type="Proteomes" id="UP001477443">
    <property type="component" value="Chromosome"/>
</dbReference>
<evidence type="ECO:0000313" key="6">
    <source>
        <dbReference type="Proteomes" id="UP001477443"/>
    </source>
</evidence>
<reference evidence="5" key="1">
    <citation type="submission" date="2024-03" db="EMBL/GenBank/DDBJ databases">
        <title>Complete genome sequence of Mycoplasma felifaucium Z921 isolated from the trachea of a cheetah.</title>
        <authorList>
            <person name="Spergser J."/>
        </authorList>
    </citation>
    <scope>NUCLEOTIDE SEQUENCE [LARGE SCALE GENOMIC DNA]</scope>
    <source>
        <strain evidence="5">Z921</strain>
    </source>
</reference>
<dbReference type="InterPro" id="IPR052021">
    <property type="entry name" value="Type-I_RS_S_subunit"/>
</dbReference>
<protein>
    <submittedName>
        <fullName evidence="5">Restriction endonuclease subunit S</fullName>
    </submittedName>
</protein>
<dbReference type="RefSeq" id="WP_338822608.1">
    <property type="nucleotide sequence ID" value="NZ_CP148067.1"/>
</dbReference>
<dbReference type="Gene3D" id="3.90.220.20">
    <property type="entry name" value="DNA methylase specificity domains"/>
    <property type="match status" value="2"/>
</dbReference>
<keyword evidence="6" id="KW-1185">Reference proteome</keyword>
<comment type="similarity">
    <text evidence="1">Belongs to the type-I restriction system S methylase family.</text>
</comment>
<dbReference type="InterPro" id="IPR044946">
    <property type="entry name" value="Restrct_endonuc_typeI_TRD_sf"/>
</dbReference>
<name>A0ABZ2RRB9_9BACT</name>
<evidence type="ECO:0000256" key="3">
    <source>
        <dbReference type="ARBA" id="ARBA00023125"/>
    </source>
</evidence>
<keyword evidence="2" id="KW-0680">Restriction system</keyword>
<feature type="domain" description="Type I restriction modification DNA specificity" evidence="4">
    <location>
        <begin position="19"/>
        <end position="173"/>
    </location>
</feature>
<keyword evidence="5" id="KW-0540">Nuclease</keyword>
<keyword evidence="5" id="KW-0378">Hydrolase</keyword>
<dbReference type="Gene3D" id="1.10.287.1120">
    <property type="entry name" value="Bipartite methylase S protein"/>
    <property type="match status" value="2"/>
</dbReference>
<keyword evidence="3" id="KW-0238">DNA-binding</keyword>
<evidence type="ECO:0000313" key="5">
    <source>
        <dbReference type="EMBL" id="WXL29017.1"/>
    </source>
</evidence>
<dbReference type="GO" id="GO:0004519">
    <property type="term" value="F:endonuclease activity"/>
    <property type="evidence" value="ECO:0007669"/>
    <property type="project" value="UniProtKB-KW"/>
</dbReference>